<reference evidence="3 4" key="1">
    <citation type="submission" date="2020-08" db="EMBL/GenBank/DDBJ databases">
        <title>A Genomic Blueprint of the Chicken Gut Microbiome.</title>
        <authorList>
            <person name="Gilroy R."/>
            <person name="Ravi A."/>
            <person name="Getino M."/>
            <person name="Pursley I."/>
            <person name="Horton D.L."/>
            <person name="Alikhan N.-F."/>
            <person name="Baker D."/>
            <person name="Gharbi K."/>
            <person name="Hall N."/>
            <person name="Watson M."/>
            <person name="Adriaenssens E.M."/>
            <person name="Foster-Nyarko E."/>
            <person name="Jarju S."/>
            <person name="Secka A."/>
            <person name="Antonio M."/>
            <person name="Oren A."/>
            <person name="Chaudhuri R."/>
            <person name="La Ragione R.M."/>
            <person name="Hildebrand F."/>
            <person name="Pallen M.J."/>
        </authorList>
    </citation>
    <scope>NUCLEOTIDE SEQUENCE [LARGE SCALE GENOMIC DNA]</scope>
    <source>
        <strain evidence="3 4">N37</strain>
    </source>
</reference>
<dbReference type="InterPro" id="IPR014960">
    <property type="entry name" value="DUF1828"/>
</dbReference>
<feature type="domain" description="DUF1829" evidence="2">
    <location>
        <begin position="161"/>
        <end position="246"/>
    </location>
</feature>
<keyword evidence="4" id="KW-1185">Reference proteome</keyword>
<evidence type="ECO:0000313" key="3">
    <source>
        <dbReference type="EMBL" id="MBD8048428.1"/>
    </source>
</evidence>
<gene>
    <name evidence="3" type="ORF">H9637_15520</name>
</gene>
<accession>A0ABR8YWQ7</accession>
<feature type="domain" description="DUF1828" evidence="1">
    <location>
        <begin position="34"/>
        <end position="123"/>
    </location>
</feature>
<proteinExistence type="predicted"/>
<comment type="caution">
    <text evidence="3">The sequence shown here is derived from an EMBL/GenBank/DDBJ whole genome shotgun (WGS) entry which is preliminary data.</text>
</comment>
<dbReference type="InterPro" id="IPR014961">
    <property type="entry name" value="DUF1829"/>
</dbReference>
<evidence type="ECO:0000259" key="2">
    <source>
        <dbReference type="Pfam" id="PF08862"/>
    </source>
</evidence>
<dbReference type="Pfam" id="PF08862">
    <property type="entry name" value="DUF1829"/>
    <property type="match status" value="1"/>
</dbReference>
<evidence type="ECO:0000313" key="4">
    <source>
        <dbReference type="Proteomes" id="UP000627166"/>
    </source>
</evidence>
<dbReference type="Pfam" id="PF08861">
    <property type="entry name" value="DUF1828"/>
    <property type="match status" value="1"/>
</dbReference>
<name>A0ABR8YWQ7_9CLOT</name>
<dbReference type="Proteomes" id="UP000627166">
    <property type="component" value="Unassembled WGS sequence"/>
</dbReference>
<sequence>MNEKTNFIKIYMDWLQENTREKKINSNTYRITFPFLDSNNTMTELYIVEKDHNTYLITDDGSTFGELDLIGFDFKSTRRKSIINNIINNHGVNISTDNELYIECTKETLAFKKHLLIQCILKISDLCQLSYSNIKTLFNEEVEKFLEENDVRFIKDIVLIGKSKLQSNYDFAIAKSKNAPERVIKLINNIDSTQVKSIIFSWEDVRDTRNADAKLITIINDTNKKVSVDNINAFNEYQIKPILWSESNRNIGLLTA</sequence>
<dbReference type="EMBL" id="JACSQB010000139">
    <property type="protein sequence ID" value="MBD8048428.1"/>
    <property type="molecule type" value="Genomic_DNA"/>
</dbReference>
<organism evidence="3 4">
    <name type="scientific">Clostridium faecium</name>
    <dbReference type="NCBI Taxonomy" id="2762223"/>
    <lineage>
        <taxon>Bacteria</taxon>
        <taxon>Bacillati</taxon>
        <taxon>Bacillota</taxon>
        <taxon>Clostridia</taxon>
        <taxon>Eubacteriales</taxon>
        <taxon>Clostridiaceae</taxon>
        <taxon>Clostridium</taxon>
    </lineage>
</organism>
<dbReference type="RefSeq" id="WP_191741379.1">
    <property type="nucleotide sequence ID" value="NZ_JACSQB010000139.1"/>
</dbReference>
<protein>
    <submittedName>
        <fullName evidence="3">DUF1829 domain-containing protein</fullName>
    </submittedName>
</protein>
<evidence type="ECO:0000259" key="1">
    <source>
        <dbReference type="Pfam" id="PF08861"/>
    </source>
</evidence>